<keyword evidence="2" id="KW-1185">Reference proteome</keyword>
<evidence type="ECO:0000313" key="1">
    <source>
        <dbReference type="EMBL" id="KAI3744533.1"/>
    </source>
</evidence>
<comment type="caution">
    <text evidence="1">The sequence shown here is derived from an EMBL/GenBank/DDBJ whole genome shotgun (WGS) entry which is preliminary data.</text>
</comment>
<protein>
    <submittedName>
        <fullName evidence="1">Uncharacterized protein</fullName>
    </submittedName>
</protein>
<gene>
    <name evidence="1" type="ORF">L1987_57616</name>
</gene>
<sequence length="232" mass="25928">MHLENKIPTDPVTISANGGYSWSLKIKQVGDGYCFTNGWNKVVEDIPLDFGDFLYFRLVDQSAFRISIYGLDECEMMLPPKTEQGEAVGGEFEDLVLEDDEKNEEDDDPFFTSVITKTHRKMLWLAGIDGDERSMTMKNLDGKEWDMGLRLDMSFKLKRNYLSKGWPDKPKREYRGRLAPASGGYDGSDPISSDRQGWHAPIDGKGRKRASVGADASPANGCSGARVPMNAD</sequence>
<evidence type="ECO:0000313" key="2">
    <source>
        <dbReference type="Proteomes" id="UP001056120"/>
    </source>
</evidence>
<proteinExistence type="predicted"/>
<name>A0ACB9DD19_9ASTR</name>
<dbReference type="Proteomes" id="UP001056120">
    <property type="component" value="Linkage Group LG19"/>
</dbReference>
<reference evidence="2" key="1">
    <citation type="journal article" date="2022" name="Mol. Ecol. Resour.">
        <title>The genomes of chicory, endive, great burdock and yacon provide insights into Asteraceae palaeo-polyploidization history and plant inulin production.</title>
        <authorList>
            <person name="Fan W."/>
            <person name="Wang S."/>
            <person name="Wang H."/>
            <person name="Wang A."/>
            <person name="Jiang F."/>
            <person name="Liu H."/>
            <person name="Zhao H."/>
            <person name="Xu D."/>
            <person name="Zhang Y."/>
        </authorList>
    </citation>
    <scope>NUCLEOTIDE SEQUENCE [LARGE SCALE GENOMIC DNA]</scope>
    <source>
        <strain evidence="2">cv. Yunnan</strain>
    </source>
</reference>
<organism evidence="1 2">
    <name type="scientific">Smallanthus sonchifolius</name>
    <dbReference type="NCBI Taxonomy" id="185202"/>
    <lineage>
        <taxon>Eukaryota</taxon>
        <taxon>Viridiplantae</taxon>
        <taxon>Streptophyta</taxon>
        <taxon>Embryophyta</taxon>
        <taxon>Tracheophyta</taxon>
        <taxon>Spermatophyta</taxon>
        <taxon>Magnoliopsida</taxon>
        <taxon>eudicotyledons</taxon>
        <taxon>Gunneridae</taxon>
        <taxon>Pentapetalae</taxon>
        <taxon>asterids</taxon>
        <taxon>campanulids</taxon>
        <taxon>Asterales</taxon>
        <taxon>Asteraceae</taxon>
        <taxon>Asteroideae</taxon>
        <taxon>Heliantheae alliance</taxon>
        <taxon>Millerieae</taxon>
        <taxon>Smallanthus</taxon>
    </lineage>
</organism>
<reference evidence="1 2" key="2">
    <citation type="journal article" date="2022" name="Mol. Ecol. Resour.">
        <title>The genomes of chicory, endive, great burdock and yacon provide insights into Asteraceae paleo-polyploidization history and plant inulin production.</title>
        <authorList>
            <person name="Fan W."/>
            <person name="Wang S."/>
            <person name="Wang H."/>
            <person name="Wang A."/>
            <person name="Jiang F."/>
            <person name="Liu H."/>
            <person name="Zhao H."/>
            <person name="Xu D."/>
            <person name="Zhang Y."/>
        </authorList>
    </citation>
    <scope>NUCLEOTIDE SEQUENCE [LARGE SCALE GENOMIC DNA]</scope>
    <source>
        <strain evidence="2">cv. Yunnan</strain>
        <tissue evidence="1">Leaves</tissue>
    </source>
</reference>
<dbReference type="EMBL" id="CM042036">
    <property type="protein sequence ID" value="KAI3744533.1"/>
    <property type="molecule type" value="Genomic_DNA"/>
</dbReference>
<accession>A0ACB9DD19</accession>